<name>A0ACB9HHV8_9ASTR</name>
<dbReference type="Proteomes" id="UP001056120">
    <property type="component" value="Linkage Group LG12"/>
</dbReference>
<proteinExistence type="predicted"/>
<evidence type="ECO:0000313" key="2">
    <source>
        <dbReference type="Proteomes" id="UP001056120"/>
    </source>
</evidence>
<comment type="caution">
    <text evidence="1">The sequence shown here is derived from an EMBL/GenBank/DDBJ whole genome shotgun (WGS) entry which is preliminary data.</text>
</comment>
<reference evidence="1 2" key="2">
    <citation type="journal article" date="2022" name="Mol. Ecol. Resour.">
        <title>The genomes of chicory, endive, great burdock and yacon provide insights into Asteraceae paleo-polyploidization history and plant inulin production.</title>
        <authorList>
            <person name="Fan W."/>
            <person name="Wang S."/>
            <person name="Wang H."/>
            <person name="Wang A."/>
            <person name="Jiang F."/>
            <person name="Liu H."/>
            <person name="Zhao H."/>
            <person name="Xu D."/>
            <person name="Zhang Y."/>
        </authorList>
    </citation>
    <scope>NUCLEOTIDE SEQUENCE [LARGE SCALE GENOMIC DNA]</scope>
    <source>
        <strain evidence="2">cv. Yunnan</strain>
        <tissue evidence="1">Leaves</tissue>
    </source>
</reference>
<dbReference type="EMBL" id="CM042029">
    <property type="protein sequence ID" value="KAI3795197.1"/>
    <property type="molecule type" value="Genomic_DNA"/>
</dbReference>
<keyword evidence="2" id="KW-1185">Reference proteome</keyword>
<gene>
    <name evidence="1" type="ORF">L1987_37846</name>
</gene>
<accession>A0ACB9HHV8</accession>
<sequence>MAINGLAIAAIIAIFNMTIGRCFTPFLASTFIVFVYRLCRCTCYSIDPFQPMLHLTSPIPAISEIFSRIQTASEMPVFASAVYFLNLCGDVLINRLYRDHVGSMLSLSLLLTCDDNFFVVSEVEKGLVFVVVEARRFGIRLILNMVNNYENLDGKKQYVNWARNQGKYLTSNDDFFANPITKGF</sequence>
<protein>
    <submittedName>
        <fullName evidence="1">Uncharacterized protein</fullName>
    </submittedName>
</protein>
<reference evidence="2" key="1">
    <citation type="journal article" date="2022" name="Mol. Ecol. Resour.">
        <title>The genomes of chicory, endive, great burdock and yacon provide insights into Asteraceae palaeo-polyploidization history and plant inulin production.</title>
        <authorList>
            <person name="Fan W."/>
            <person name="Wang S."/>
            <person name="Wang H."/>
            <person name="Wang A."/>
            <person name="Jiang F."/>
            <person name="Liu H."/>
            <person name="Zhao H."/>
            <person name="Xu D."/>
            <person name="Zhang Y."/>
        </authorList>
    </citation>
    <scope>NUCLEOTIDE SEQUENCE [LARGE SCALE GENOMIC DNA]</scope>
    <source>
        <strain evidence="2">cv. Yunnan</strain>
    </source>
</reference>
<organism evidence="1 2">
    <name type="scientific">Smallanthus sonchifolius</name>
    <dbReference type="NCBI Taxonomy" id="185202"/>
    <lineage>
        <taxon>Eukaryota</taxon>
        <taxon>Viridiplantae</taxon>
        <taxon>Streptophyta</taxon>
        <taxon>Embryophyta</taxon>
        <taxon>Tracheophyta</taxon>
        <taxon>Spermatophyta</taxon>
        <taxon>Magnoliopsida</taxon>
        <taxon>eudicotyledons</taxon>
        <taxon>Gunneridae</taxon>
        <taxon>Pentapetalae</taxon>
        <taxon>asterids</taxon>
        <taxon>campanulids</taxon>
        <taxon>Asterales</taxon>
        <taxon>Asteraceae</taxon>
        <taxon>Asteroideae</taxon>
        <taxon>Heliantheae alliance</taxon>
        <taxon>Millerieae</taxon>
        <taxon>Smallanthus</taxon>
    </lineage>
</organism>
<evidence type="ECO:0000313" key="1">
    <source>
        <dbReference type="EMBL" id="KAI3795197.1"/>
    </source>
</evidence>